<comment type="caution">
    <text evidence="4">The sequence shown here is derived from an EMBL/GenBank/DDBJ whole genome shotgun (WGS) entry which is preliminary data.</text>
</comment>
<feature type="domain" description="Phospholipid/glycerol acyltransferase" evidence="3">
    <location>
        <begin position="44"/>
        <end position="163"/>
    </location>
</feature>
<organism evidence="4 5">
    <name type="scientific">Tsukamurella soli</name>
    <dbReference type="NCBI Taxonomy" id="644556"/>
    <lineage>
        <taxon>Bacteria</taxon>
        <taxon>Bacillati</taxon>
        <taxon>Actinomycetota</taxon>
        <taxon>Actinomycetes</taxon>
        <taxon>Mycobacteriales</taxon>
        <taxon>Tsukamurellaceae</taxon>
        <taxon>Tsukamurella</taxon>
    </lineage>
</organism>
<gene>
    <name evidence="4" type="ORF">GCM10023147_39690</name>
</gene>
<dbReference type="Proteomes" id="UP001500635">
    <property type="component" value="Unassembled WGS sequence"/>
</dbReference>
<keyword evidence="1" id="KW-0808">Transferase</keyword>
<protein>
    <submittedName>
        <fullName evidence="4">Lysophospholipid acyltransferase family protein</fullName>
    </submittedName>
</protein>
<dbReference type="CDD" id="cd07989">
    <property type="entry name" value="LPLAT_AGPAT-like"/>
    <property type="match status" value="1"/>
</dbReference>
<dbReference type="EMBL" id="BAABFR010000082">
    <property type="protein sequence ID" value="GAA4400780.1"/>
    <property type="molecule type" value="Genomic_DNA"/>
</dbReference>
<keyword evidence="5" id="KW-1185">Reference proteome</keyword>
<dbReference type="RefSeq" id="WP_344999287.1">
    <property type="nucleotide sequence ID" value="NZ_BAABFR010000082.1"/>
</dbReference>
<reference evidence="5" key="1">
    <citation type="journal article" date="2019" name="Int. J. Syst. Evol. Microbiol.">
        <title>The Global Catalogue of Microorganisms (GCM) 10K type strain sequencing project: providing services to taxonomists for standard genome sequencing and annotation.</title>
        <authorList>
            <consortium name="The Broad Institute Genomics Platform"/>
            <consortium name="The Broad Institute Genome Sequencing Center for Infectious Disease"/>
            <person name="Wu L."/>
            <person name="Ma J."/>
        </authorList>
    </citation>
    <scope>NUCLEOTIDE SEQUENCE [LARGE SCALE GENOMIC DNA]</scope>
    <source>
        <strain evidence="5">JCM 17688</strain>
    </source>
</reference>
<evidence type="ECO:0000256" key="2">
    <source>
        <dbReference type="ARBA" id="ARBA00023315"/>
    </source>
</evidence>
<evidence type="ECO:0000259" key="3">
    <source>
        <dbReference type="SMART" id="SM00563"/>
    </source>
</evidence>
<evidence type="ECO:0000313" key="4">
    <source>
        <dbReference type="EMBL" id="GAA4400780.1"/>
    </source>
</evidence>
<accession>A0ABP8K5N2</accession>
<dbReference type="InterPro" id="IPR002123">
    <property type="entry name" value="Plipid/glycerol_acylTrfase"/>
</dbReference>
<dbReference type="SUPFAM" id="SSF69593">
    <property type="entry name" value="Glycerol-3-phosphate (1)-acyltransferase"/>
    <property type="match status" value="1"/>
</dbReference>
<dbReference type="SMART" id="SM00563">
    <property type="entry name" value="PlsC"/>
    <property type="match status" value="1"/>
</dbReference>
<evidence type="ECO:0000256" key="1">
    <source>
        <dbReference type="ARBA" id="ARBA00022679"/>
    </source>
</evidence>
<evidence type="ECO:0000313" key="5">
    <source>
        <dbReference type="Proteomes" id="UP001500635"/>
    </source>
</evidence>
<dbReference type="PANTHER" id="PTHR10434">
    <property type="entry name" value="1-ACYL-SN-GLYCEROL-3-PHOSPHATE ACYLTRANSFERASE"/>
    <property type="match status" value="1"/>
</dbReference>
<name>A0ABP8K5N2_9ACTN</name>
<keyword evidence="2 4" id="KW-0012">Acyltransferase</keyword>
<dbReference type="PANTHER" id="PTHR10434:SF11">
    <property type="entry name" value="1-ACYL-SN-GLYCEROL-3-PHOSPHATE ACYLTRANSFERASE"/>
    <property type="match status" value="1"/>
</dbReference>
<proteinExistence type="predicted"/>
<sequence length="231" mass="25031">MSLDSLRSTFRYRVARHALIGPALWVWGRPRVTGRQHIPRTGPVILAANHLAISDSFFVVQSARRPVMFLAKSDYFTQPGLRGRVKKVFFSGMGQIPVDRSGGAKASPAIDAATKIVRSGGAWGIHPEGTRSPDGRIYKGHTGVIRVAAATGTPVVPIALTGTDGRNRRTFLRSRVTVDVLPPLDMSDVSIDDEVSIRRATDRLIDAIAARTGQERVPVYAKPGSARKQAS</sequence>
<dbReference type="GO" id="GO:0016746">
    <property type="term" value="F:acyltransferase activity"/>
    <property type="evidence" value="ECO:0007669"/>
    <property type="project" value="UniProtKB-KW"/>
</dbReference>
<dbReference type="Pfam" id="PF01553">
    <property type="entry name" value="Acyltransferase"/>
    <property type="match status" value="1"/>
</dbReference>